<dbReference type="EMBL" id="BLAL01000228">
    <property type="protein sequence ID" value="GES93642.1"/>
    <property type="molecule type" value="Genomic_DNA"/>
</dbReference>
<accession>A0A8H3LRP9</accession>
<proteinExistence type="predicted"/>
<sequence>MTLKSVNTFEFFSVSPSVYMKLRKIPLINPSLSIKDIFPAFTSFNHNEILEYCSSQHYFLAYVAYVKPQMIYASFIRLAYRLVNSRKRASIAALWRSLQYLGITRKKLQKAALERNEIC</sequence>
<comment type="caution">
    <text evidence="1">The sequence shown here is derived from an EMBL/GenBank/DDBJ whole genome shotgun (WGS) entry which is preliminary data.</text>
</comment>
<reference evidence="1" key="1">
    <citation type="submission" date="2019-10" db="EMBL/GenBank/DDBJ databases">
        <title>Conservation and host-specific expression of non-tandemly repeated heterogenous ribosome RNA gene in arbuscular mycorrhizal fungi.</title>
        <authorList>
            <person name="Maeda T."/>
            <person name="Kobayashi Y."/>
            <person name="Nakagawa T."/>
            <person name="Ezawa T."/>
            <person name="Yamaguchi K."/>
            <person name="Bino T."/>
            <person name="Nishimoto Y."/>
            <person name="Shigenobu S."/>
            <person name="Kawaguchi M."/>
        </authorList>
    </citation>
    <scope>NUCLEOTIDE SEQUENCE</scope>
    <source>
        <strain evidence="1">HR1</strain>
    </source>
</reference>
<gene>
    <name evidence="1" type="ORF">RCL2_002038800</name>
</gene>
<protein>
    <submittedName>
        <fullName evidence="1">Uncharacterized protein</fullName>
    </submittedName>
</protein>
<organism evidence="1 2">
    <name type="scientific">Rhizophagus clarus</name>
    <dbReference type="NCBI Taxonomy" id="94130"/>
    <lineage>
        <taxon>Eukaryota</taxon>
        <taxon>Fungi</taxon>
        <taxon>Fungi incertae sedis</taxon>
        <taxon>Mucoromycota</taxon>
        <taxon>Glomeromycotina</taxon>
        <taxon>Glomeromycetes</taxon>
        <taxon>Glomerales</taxon>
        <taxon>Glomeraceae</taxon>
        <taxon>Rhizophagus</taxon>
    </lineage>
</organism>
<dbReference type="AlphaFoldDB" id="A0A8H3LRP9"/>
<evidence type="ECO:0000313" key="2">
    <source>
        <dbReference type="Proteomes" id="UP000615446"/>
    </source>
</evidence>
<name>A0A8H3LRP9_9GLOM</name>
<evidence type="ECO:0000313" key="1">
    <source>
        <dbReference type="EMBL" id="GES93642.1"/>
    </source>
</evidence>
<dbReference type="Proteomes" id="UP000615446">
    <property type="component" value="Unassembled WGS sequence"/>
</dbReference>